<dbReference type="VEuPathDB" id="AmoebaDB:ACA1_024390"/>
<name>L8H927_ACACF</name>
<dbReference type="AlphaFoldDB" id="L8H927"/>
<dbReference type="KEGG" id="acan:ACA1_024390"/>
<feature type="compositionally biased region" description="Pro residues" evidence="1">
    <location>
        <begin position="360"/>
        <end position="374"/>
    </location>
</feature>
<gene>
    <name evidence="2" type="ORF">ACA1_024390</name>
</gene>
<evidence type="ECO:0008006" key="4">
    <source>
        <dbReference type="Google" id="ProtNLM"/>
    </source>
</evidence>
<organism evidence="2 3">
    <name type="scientific">Acanthamoeba castellanii (strain ATCC 30010 / Neff)</name>
    <dbReference type="NCBI Taxonomy" id="1257118"/>
    <lineage>
        <taxon>Eukaryota</taxon>
        <taxon>Amoebozoa</taxon>
        <taxon>Discosea</taxon>
        <taxon>Longamoebia</taxon>
        <taxon>Centramoebida</taxon>
        <taxon>Acanthamoebidae</taxon>
        <taxon>Acanthamoeba</taxon>
    </lineage>
</organism>
<dbReference type="EMBL" id="KB007906">
    <property type="protein sequence ID" value="ELR21238.1"/>
    <property type="molecule type" value="Genomic_DNA"/>
</dbReference>
<evidence type="ECO:0000313" key="3">
    <source>
        <dbReference type="Proteomes" id="UP000011083"/>
    </source>
</evidence>
<dbReference type="InterPro" id="IPR027267">
    <property type="entry name" value="AH/BAR_dom_sf"/>
</dbReference>
<keyword evidence="3" id="KW-1185">Reference proteome</keyword>
<evidence type="ECO:0000256" key="1">
    <source>
        <dbReference type="SAM" id="MobiDB-lite"/>
    </source>
</evidence>
<feature type="compositionally biased region" description="Pro residues" evidence="1">
    <location>
        <begin position="399"/>
        <end position="412"/>
    </location>
</feature>
<feature type="compositionally biased region" description="Basic and acidic residues" evidence="1">
    <location>
        <begin position="381"/>
        <end position="395"/>
    </location>
</feature>
<feature type="compositionally biased region" description="Low complexity" evidence="1">
    <location>
        <begin position="225"/>
        <end position="240"/>
    </location>
</feature>
<feature type="compositionally biased region" description="Pro residues" evidence="1">
    <location>
        <begin position="241"/>
        <end position="253"/>
    </location>
</feature>
<protein>
    <recommendedName>
        <fullName evidence="4">BAR domain-containing protein</fullName>
    </recommendedName>
</protein>
<dbReference type="GeneID" id="14922124"/>
<dbReference type="RefSeq" id="XP_004345364.1">
    <property type="nucleotide sequence ID" value="XM_004345314.1"/>
</dbReference>
<feature type="region of interest" description="Disordered" evidence="1">
    <location>
        <begin position="198"/>
        <end position="286"/>
    </location>
</feature>
<proteinExistence type="predicted"/>
<feature type="compositionally biased region" description="Basic and acidic residues" evidence="1">
    <location>
        <begin position="320"/>
        <end position="335"/>
    </location>
</feature>
<dbReference type="SUPFAM" id="SSF103657">
    <property type="entry name" value="BAR/IMD domain-like"/>
    <property type="match status" value="1"/>
</dbReference>
<evidence type="ECO:0000313" key="2">
    <source>
        <dbReference type="EMBL" id="ELR21238.1"/>
    </source>
</evidence>
<sequence length="519" mass="56355">MEGGNGKDNQEEFELARANFEKTSSVLEKLIKSIAKISDSFKVSMWAVIDLSEVMKEFLGAGPSIELEDSMNEYMKEVADQVNSMNVFYEQHKAFRDPIHPPHTHNTQTKIEHREKLNQQNKTASNANGVKTRAALDEFDKQLKDDLVSHHYSRYRRVAPELHKYVQTQMKLFSRMNESLSGMSEFLAKKCRAHPYCPTYRTVGRNSLKKSSRRDKSLGNSGGAVPTTSLSSSRSATSHSPPTPSSPVPPPRVRPGTVSARDPPPVPPKNRSATTASRSHIGGKTATVPSSLAKIYRRSVSQQNLVNKKLSELGDDEPDKEERSHSVDDGEKIGDLRSMLVDSGVSSLSSSEKKVTIPAPSYPRPQGVAPPPSRPVSTQVTKEDVEAERKKDPTKFRRQPPPPGGPRGPPTSGPFGLPSSPSLSSSLISSVAIPSLSGTASAQSSEEHGGGSPPVSASPPPIPSALNKPKNTLSHALASSADSDWALQPRKAKGTTGVQPTVVAERRQYWKSLDGRPTL</sequence>
<feature type="compositionally biased region" description="Low complexity" evidence="1">
    <location>
        <begin position="413"/>
        <end position="437"/>
    </location>
</feature>
<dbReference type="Proteomes" id="UP000011083">
    <property type="component" value="Unassembled WGS sequence"/>
</dbReference>
<reference evidence="2 3" key="1">
    <citation type="journal article" date="2013" name="Genome Biol.">
        <title>Genome of Acanthamoeba castellanii highlights extensive lateral gene transfer and early evolution of tyrosine kinase signaling.</title>
        <authorList>
            <person name="Clarke M."/>
            <person name="Lohan A.J."/>
            <person name="Liu B."/>
            <person name="Lagkouvardos I."/>
            <person name="Roy S."/>
            <person name="Zafar N."/>
            <person name="Bertelli C."/>
            <person name="Schilde C."/>
            <person name="Kianianmomeni A."/>
            <person name="Burglin T.R."/>
            <person name="Frech C."/>
            <person name="Turcotte B."/>
            <person name="Kopec K.O."/>
            <person name="Synnott J.M."/>
            <person name="Choo C."/>
            <person name="Paponov I."/>
            <person name="Finkler A."/>
            <person name="Soon Heng Tan C."/>
            <person name="Hutchins A.P."/>
            <person name="Weinmeier T."/>
            <person name="Rattei T."/>
            <person name="Chu J.S."/>
            <person name="Gimenez G."/>
            <person name="Irimia M."/>
            <person name="Rigden D.J."/>
            <person name="Fitzpatrick D.A."/>
            <person name="Lorenzo-Morales J."/>
            <person name="Bateman A."/>
            <person name="Chiu C.H."/>
            <person name="Tang P."/>
            <person name="Hegemann P."/>
            <person name="Fromm H."/>
            <person name="Raoult D."/>
            <person name="Greub G."/>
            <person name="Miranda-Saavedra D."/>
            <person name="Chen N."/>
            <person name="Nash P."/>
            <person name="Ginger M.L."/>
            <person name="Horn M."/>
            <person name="Schaap P."/>
            <person name="Caler L."/>
            <person name="Loftus B."/>
        </authorList>
    </citation>
    <scope>NUCLEOTIDE SEQUENCE [LARGE SCALE GENOMIC DNA]</scope>
    <source>
        <strain evidence="2 3">Neff</strain>
    </source>
</reference>
<dbReference type="Gene3D" id="1.20.1270.60">
    <property type="entry name" value="Arfaptin homology (AH) domain/BAR domain"/>
    <property type="match status" value="1"/>
</dbReference>
<feature type="region of interest" description="Disordered" evidence="1">
    <location>
        <begin position="307"/>
        <end position="500"/>
    </location>
</feature>
<feature type="compositionally biased region" description="Low complexity" evidence="1">
    <location>
        <begin position="473"/>
        <end position="487"/>
    </location>
</feature>
<feature type="compositionally biased region" description="Low complexity" evidence="1">
    <location>
        <begin position="338"/>
        <end position="350"/>
    </location>
</feature>
<accession>L8H927</accession>